<gene>
    <name evidence="2" type="ORF">RCOM_1726150</name>
</gene>
<evidence type="ECO:0000256" key="1">
    <source>
        <dbReference type="SAM" id="MobiDB-lite"/>
    </source>
</evidence>
<sequence length="174" mass="20086">MVDRGGGINCLENASFDCRIACDTEHLLGDKTRRRRLMSKEGEEEVKGEDERREAAISYTPYLQPGLKHSRISQDQLFKLQELHKRRLKIKSKIHNNLEDKNCRSHGKHLKHSDGKDPGRSIEGSTVTNLKNQHDSTNVSSQQDNVAADHAPKKRQKLYWGLDTKERWERKANM</sequence>
<evidence type="ECO:0000313" key="3">
    <source>
        <dbReference type="Proteomes" id="UP000008311"/>
    </source>
</evidence>
<dbReference type="FunCoup" id="B9RSL5">
    <property type="interactions" value="385"/>
</dbReference>
<feature type="region of interest" description="Disordered" evidence="1">
    <location>
        <begin position="94"/>
        <end position="153"/>
    </location>
</feature>
<protein>
    <submittedName>
        <fullName evidence="2">Uncharacterized protein</fullName>
    </submittedName>
</protein>
<dbReference type="InParanoid" id="B9RSL5"/>
<dbReference type="OrthoDB" id="639110at2759"/>
<feature type="compositionally biased region" description="Polar residues" evidence="1">
    <location>
        <begin position="123"/>
        <end position="145"/>
    </location>
</feature>
<dbReference type="KEGG" id="rcu:8261187"/>
<dbReference type="Proteomes" id="UP000008311">
    <property type="component" value="Unassembled WGS sequence"/>
</dbReference>
<keyword evidence="3" id="KW-1185">Reference proteome</keyword>
<dbReference type="PANTHER" id="PTHR14386">
    <property type="entry name" value="PROTEIN FAM204A"/>
    <property type="match status" value="1"/>
</dbReference>
<accession>B9RSL5</accession>
<dbReference type="eggNOG" id="ENOG502S7QI">
    <property type="taxonomic scope" value="Eukaryota"/>
</dbReference>
<name>B9RSL5_RICCO</name>
<dbReference type="OMA" id="WGLDIKE"/>
<dbReference type="EMBL" id="EQ973811">
    <property type="protein sequence ID" value="EEF45632.1"/>
    <property type="molecule type" value="Genomic_DNA"/>
</dbReference>
<dbReference type="AlphaFoldDB" id="B9RSL5"/>
<reference evidence="3" key="1">
    <citation type="journal article" date="2010" name="Nat. Biotechnol.">
        <title>Draft genome sequence of the oilseed species Ricinus communis.</title>
        <authorList>
            <person name="Chan A.P."/>
            <person name="Crabtree J."/>
            <person name="Zhao Q."/>
            <person name="Lorenzi H."/>
            <person name="Orvis J."/>
            <person name="Puiu D."/>
            <person name="Melake-Berhan A."/>
            <person name="Jones K.M."/>
            <person name="Redman J."/>
            <person name="Chen G."/>
            <person name="Cahoon E.B."/>
            <person name="Gedil M."/>
            <person name="Stanke M."/>
            <person name="Haas B.J."/>
            <person name="Wortman J.R."/>
            <person name="Fraser-Liggett C.M."/>
            <person name="Ravel J."/>
            <person name="Rabinowicz P.D."/>
        </authorList>
    </citation>
    <scope>NUCLEOTIDE SEQUENCE [LARGE SCALE GENOMIC DNA]</scope>
    <source>
        <strain evidence="3">cv. Hale</strain>
    </source>
</reference>
<organism evidence="2 3">
    <name type="scientific">Ricinus communis</name>
    <name type="common">Castor bean</name>
    <dbReference type="NCBI Taxonomy" id="3988"/>
    <lineage>
        <taxon>Eukaryota</taxon>
        <taxon>Viridiplantae</taxon>
        <taxon>Streptophyta</taxon>
        <taxon>Embryophyta</taxon>
        <taxon>Tracheophyta</taxon>
        <taxon>Spermatophyta</taxon>
        <taxon>Magnoliopsida</taxon>
        <taxon>eudicotyledons</taxon>
        <taxon>Gunneridae</taxon>
        <taxon>Pentapetalae</taxon>
        <taxon>rosids</taxon>
        <taxon>fabids</taxon>
        <taxon>Malpighiales</taxon>
        <taxon>Euphorbiaceae</taxon>
        <taxon>Acalyphoideae</taxon>
        <taxon>Acalypheae</taxon>
        <taxon>Ricinus</taxon>
    </lineage>
</organism>
<dbReference type="InterPro" id="IPR037690">
    <property type="entry name" value="FAM204A"/>
</dbReference>
<dbReference type="PANTHER" id="PTHR14386:SF2">
    <property type="entry name" value="PROTEIN FAM204A"/>
    <property type="match status" value="1"/>
</dbReference>
<proteinExistence type="predicted"/>
<evidence type="ECO:0000313" key="2">
    <source>
        <dbReference type="EMBL" id="EEF45632.1"/>
    </source>
</evidence>
<dbReference type="STRING" id="3988.B9RSL5"/>